<name>A0A0G0S530_9BACT</name>
<evidence type="ECO:0000313" key="2">
    <source>
        <dbReference type="Proteomes" id="UP000034793"/>
    </source>
</evidence>
<reference evidence="1 2" key="1">
    <citation type="journal article" date="2015" name="Nature">
        <title>rRNA introns, odd ribosomes, and small enigmatic genomes across a large radiation of phyla.</title>
        <authorList>
            <person name="Brown C.T."/>
            <person name="Hug L.A."/>
            <person name="Thomas B.C."/>
            <person name="Sharon I."/>
            <person name="Castelle C.J."/>
            <person name="Singh A."/>
            <person name="Wilkins M.J."/>
            <person name="Williams K.H."/>
            <person name="Banfield J.F."/>
        </authorList>
    </citation>
    <scope>NUCLEOTIDE SEQUENCE [LARGE SCALE GENOMIC DNA]</scope>
</reference>
<accession>A0A0G0S530</accession>
<dbReference type="EMBL" id="LBXL01000021">
    <property type="protein sequence ID" value="KKR29815.1"/>
    <property type="molecule type" value="Genomic_DNA"/>
</dbReference>
<protein>
    <submittedName>
        <fullName evidence="1">Uncharacterized protein</fullName>
    </submittedName>
</protein>
<dbReference type="Proteomes" id="UP000034793">
    <property type="component" value="Unassembled WGS sequence"/>
</dbReference>
<sequence>MYNISGFLQKFLKFEKDNNTKLLLILDAIKKETGLELSKEMLEIKGDNLKIKCNPVFRNEIFMHQTEIEDLLKSNKIFLKLV</sequence>
<evidence type="ECO:0000313" key="1">
    <source>
        <dbReference type="EMBL" id="KKR29815.1"/>
    </source>
</evidence>
<proteinExistence type="predicted"/>
<comment type="caution">
    <text evidence="1">The sequence shown here is derived from an EMBL/GenBank/DDBJ whole genome shotgun (WGS) entry which is preliminary data.</text>
</comment>
<gene>
    <name evidence="1" type="ORF">UT61_C0021G0006</name>
</gene>
<organism evidence="1 2">
    <name type="scientific">Candidatus Woesebacteria bacterium GW2011_GWA1_39_8</name>
    <dbReference type="NCBI Taxonomy" id="1618552"/>
    <lineage>
        <taxon>Bacteria</taxon>
        <taxon>Candidatus Woeseibacteriota</taxon>
    </lineage>
</organism>
<dbReference type="AlphaFoldDB" id="A0A0G0S530"/>